<keyword evidence="10 14" id="KW-0694">RNA-binding</keyword>
<keyword evidence="8 14" id="KW-0808">Transferase</keyword>
<dbReference type="Gene3D" id="3.40.50.150">
    <property type="entry name" value="Vaccinia Virus protein VP39"/>
    <property type="match status" value="1"/>
</dbReference>
<dbReference type="RefSeq" id="WP_311368315.1">
    <property type="nucleotide sequence ID" value="NZ_JAVRHX010000002.1"/>
</dbReference>
<evidence type="ECO:0000259" key="15">
    <source>
        <dbReference type="PROSITE" id="PS51686"/>
    </source>
</evidence>
<dbReference type="InterPro" id="IPR023267">
    <property type="entry name" value="RCMT"/>
</dbReference>
<dbReference type="PRINTS" id="PR02008">
    <property type="entry name" value="RCMTFAMILY"/>
</dbReference>
<gene>
    <name evidence="16" type="primary">rsmB</name>
    <name evidence="16" type="ORF">RM552_08065</name>
</gene>
<keyword evidence="6" id="KW-0698">rRNA processing</keyword>
<dbReference type="PANTHER" id="PTHR22807">
    <property type="entry name" value="NOP2 YEAST -RELATED NOL1/NOP2/FMU SUN DOMAIN-CONTAINING"/>
    <property type="match status" value="1"/>
</dbReference>
<dbReference type="Pfam" id="PF01029">
    <property type="entry name" value="NusB"/>
    <property type="match status" value="1"/>
</dbReference>
<evidence type="ECO:0000256" key="2">
    <source>
        <dbReference type="ARBA" id="ARBA00004496"/>
    </source>
</evidence>
<evidence type="ECO:0000256" key="5">
    <source>
        <dbReference type="ARBA" id="ARBA00022490"/>
    </source>
</evidence>
<dbReference type="InterPro" id="IPR006027">
    <property type="entry name" value="NusB_RsmB_TIM44"/>
</dbReference>
<feature type="domain" description="SAM-dependent MTase RsmB/NOP-type" evidence="15">
    <location>
        <begin position="169"/>
        <end position="442"/>
    </location>
</feature>
<dbReference type="GO" id="GO:0032259">
    <property type="term" value="P:methylation"/>
    <property type="evidence" value="ECO:0007669"/>
    <property type="project" value="UniProtKB-KW"/>
</dbReference>
<dbReference type="InterPro" id="IPR018314">
    <property type="entry name" value="RsmB/NOL1/NOP2-like_CS"/>
</dbReference>
<reference evidence="16 17" key="1">
    <citation type="submission" date="2023-09" db="EMBL/GenBank/DDBJ databases">
        <authorList>
            <person name="Rey-Velasco X."/>
        </authorList>
    </citation>
    <scope>NUCLEOTIDE SEQUENCE [LARGE SCALE GENOMIC DNA]</scope>
    <source>
        <strain evidence="16 17">P117</strain>
    </source>
</reference>
<comment type="catalytic activity">
    <reaction evidence="13">
        <text>cytidine(967) in 16S rRNA + S-adenosyl-L-methionine = 5-methylcytidine(967) in 16S rRNA + S-adenosyl-L-homocysteine + H(+)</text>
        <dbReference type="Rhea" id="RHEA:42748"/>
        <dbReference type="Rhea" id="RHEA-COMP:10219"/>
        <dbReference type="Rhea" id="RHEA-COMP:10220"/>
        <dbReference type="ChEBI" id="CHEBI:15378"/>
        <dbReference type="ChEBI" id="CHEBI:57856"/>
        <dbReference type="ChEBI" id="CHEBI:59789"/>
        <dbReference type="ChEBI" id="CHEBI:74483"/>
        <dbReference type="ChEBI" id="CHEBI:82748"/>
        <dbReference type="EC" id="2.1.1.176"/>
    </reaction>
</comment>
<evidence type="ECO:0000256" key="8">
    <source>
        <dbReference type="ARBA" id="ARBA00022679"/>
    </source>
</evidence>
<evidence type="ECO:0000256" key="12">
    <source>
        <dbReference type="ARBA" id="ARBA00031088"/>
    </source>
</evidence>
<proteinExistence type="inferred from homology"/>
<dbReference type="EC" id="2.1.1.176" evidence="4"/>
<dbReference type="Pfam" id="PF01189">
    <property type="entry name" value="Methyltr_RsmB-F"/>
    <property type="match status" value="1"/>
</dbReference>
<feature type="binding site" evidence="14">
    <location>
        <begin position="257"/>
        <end position="263"/>
    </location>
    <ligand>
        <name>S-adenosyl-L-methionine</name>
        <dbReference type="ChEBI" id="CHEBI:59789"/>
    </ligand>
</feature>
<dbReference type="InterPro" id="IPR029063">
    <property type="entry name" value="SAM-dependent_MTases_sf"/>
</dbReference>
<dbReference type="InterPro" id="IPR049560">
    <property type="entry name" value="MeTrfase_RsmB-F_NOP2_cat"/>
</dbReference>
<evidence type="ECO:0000256" key="14">
    <source>
        <dbReference type="PROSITE-ProRule" id="PRU01023"/>
    </source>
</evidence>
<evidence type="ECO:0000256" key="3">
    <source>
        <dbReference type="ARBA" id="ARBA00007494"/>
    </source>
</evidence>
<evidence type="ECO:0000256" key="7">
    <source>
        <dbReference type="ARBA" id="ARBA00022603"/>
    </source>
</evidence>
<dbReference type="NCBIfam" id="NF008149">
    <property type="entry name" value="PRK10901.1"/>
    <property type="match status" value="1"/>
</dbReference>
<evidence type="ECO:0000313" key="17">
    <source>
        <dbReference type="Proteomes" id="UP001253545"/>
    </source>
</evidence>
<feature type="binding site" evidence="14">
    <location>
        <position position="281"/>
    </location>
    <ligand>
        <name>S-adenosyl-L-methionine</name>
        <dbReference type="ChEBI" id="CHEBI:59789"/>
    </ligand>
</feature>
<dbReference type="GO" id="GO:0008168">
    <property type="term" value="F:methyltransferase activity"/>
    <property type="evidence" value="ECO:0007669"/>
    <property type="project" value="UniProtKB-KW"/>
</dbReference>
<name>A0ABU2ZRB4_9ALTE</name>
<evidence type="ECO:0000256" key="10">
    <source>
        <dbReference type="ARBA" id="ARBA00022884"/>
    </source>
</evidence>
<dbReference type="SUPFAM" id="SSF48013">
    <property type="entry name" value="NusB-like"/>
    <property type="match status" value="1"/>
</dbReference>
<keyword evidence="9 14" id="KW-0949">S-adenosyl-L-methionine</keyword>
<dbReference type="InterPro" id="IPR035926">
    <property type="entry name" value="NusB-like_sf"/>
</dbReference>
<evidence type="ECO:0000256" key="4">
    <source>
        <dbReference type="ARBA" id="ARBA00012140"/>
    </source>
</evidence>
<keyword evidence="17" id="KW-1185">Reference proteome</keyword>
<dbReference type="NCBIfam" id="TIGR00563">
    <property type="entry name" value="rsmB"/>
    <property type="match status" value="1"/>
</dbReference>
<sequence length="442" mass="50426">MRELTLRHANDLRCDAAWVLFQILENGHSARELMPIVWQRHPDPKNRAWLQEMIYGSLRTLPKLQFWLRQILDKPLKKKQKIIEHLIMLGLYQLTHTRTAEHAAVSETVNACKKLKEERLAGLVNAVLRRFQREGLAKQPIGQAHIDLGVPKWLYKLIATRHPDDAENIIKNMQKRADIWLRVNTLQIDLKDYLALLSASAYDFEQGLGHAIKLSKPGDITLLPGYNEGLFAIQDQAAQQAARLLQPKVGDTVLDCCAAPGGKTAAIIEWQPKLKALYALDLHNDRVEKIHENLLRLRHLPANENMVKIITGDALELSENPYLPEFDKILLDAPCSATGVIRRHPDIMWLRKPQDIEVLVDIQAKILQQAWQKLKVGGELLYATCSILPQENQQQIENFLNKNADASLTSVETNNGEIVDYWQILPGQENMDGFFYARLLKC</sequence>
<accession>A0ABU2ZRB4</accession>
<dbReference type="CDD" id="cd02440">
    <property type="entry name" value="AdoMet_MTases"/>
    <property type="match status" value="1"/>
</dbReference>
<evidence type="ECO:0000256" key="6">
    <source>
        <dbReference type="ARBA" id="ARBA00022552"/>
    </source>
</evidence>
<feature type="binding site" evidence="14">
    <location>
        <position position="313"/>
    </location>
    <ligand>
        <name>S-adenosyl-L-methionine</name>
        <dbReference type="ChEBI" id="CHEBI:59789"/>
    </ligand>
</feature>
<dbReference type="Gene3D" id="1.10.940.10">
    <property type="entry name" value="NusB-like"/>
    <property type="match status" value="1"/>
</dbReference>
<dbReference type="Gene3D" id="3.30.70.1170">
    <property type="entry name" value="Sun protein, domain 3"/>
    <property type="match status" value="1"/>
</dbReference>
<evidence type="ECO:0000256" key="1">
    <source>
        <dbReference type="ARBA" id="ARBA00002724"/>
    </source>
</evidence>
<dbReference type="InterPro" id="IPR001678">
    <property type="entry name" value="MeTrfase_RsmB-F_NOP2_dom"/>
</dbReference>
<evidence type="ECO:0000313" key="16">
    <source>
        <dbReference type="EMBL" id="MDT0594791.1"/>
    </source>
</evidence>
<dbReference type="PROSITE" id="PS01153">
    <property type="entry name" value="NOL1_NOP2_SUN"/>
    <property type="match status" value="1"/>
</dbReference>
<evidence type="ECO:0000256" key="9">
    <source>
        <dbReference type="ARBA" id="ARBA00022691"/>
    </source>
</evidence>
<protein>
    <recommendedName>
        <fullName evidence="4">16S rRNA (cytosine(967)-C(5))-methyltransferase</fullName>
        <ecNumber evidence="4">2.1.1.176</ecNumber>
    </recommendedName>
    <alternativeName>
        <fullName evidence="11">16S rRNA m5C967 methyltransferase</fullName>
    </alternativeName>
    <alternativeName>
        <fullName evidence="12">rRNA (cytosine-C(5)-)-methyltransferase RsmB</fullName>
    </alternativeName>
</protein>
<evidence type="ECO:0000256" key="13">
    <source>
        <dbReference type="ARBA" id="ARBA00047283"/>
    </source>
</evidence>
<dbReference type="EMBL" id="JAVRHX010000002">
    <property type="protein sequence ID" value="MDT0594791.1"/>
    <property type="molecule type" value="Genomic_DNA"/>
</dbReference>
<dbReference type="NCBIfam" id="NF011494">
    <property type="entry name" value="PRK14902.1"/>
    <property type="match status" value="1"/>
</dbReference>
<dbReference type="PROSITE" id="PS51686">
    <property type="entry name" value="SAM_MT_RSMB_NOP"/>
    <property type="match status" value="1"/>
</dbReference>
<dbReference type="SUPFAM" id="SSF53335">
    <property type="entry name" value="S-adenosyl-L-methionine-dependent methyltransferases"/>
    <property type="match status" value="1"/>
</dbReference>
<dbReference type="Proteomes" id="UP001253545">
    <property type="component" value="Unassembled WGS sequence"/>
</dbReference>
<keyword evidence="7 14" id="KW-0489">Methyltransferase</keyword>
<dbReference type="InterPro" id="IPR004573">
    <property type="entry name" value="rRNA_ssu_MeTfrase_B"/>
</dbReference>
<organism evidence="16 17">
    <name type="scientific">Glaciecola petra</name>
    <dbReference type="NCBI Taxonomy" id="3075602"/>
    <lineage>
        <taxon>Bacteria</taxon>
        <taxon>Pseudomonadati</taxon>
        <taxon>Pseudomonadota</taxon>
        <taxon>Gammaproteobacteria</taxon>
        <taxon>Alteromonadales</taxon>
        <taxon>Alteromonadaceae</taxon>
        <taxon>Glaciecola</taxon>
    </lineage>
</organism>
<dbReference type="Pfam" id="PF22458">
    <property type="entry name" value="RsmF-B_ferredox"/>
    <property type="match status" value="1"/>
</dbReference>
<keyword evidence="5" id="KW-0963">Cytoplasm</keyword>
<comment type="function">
    <text evidence="1">Specifically methylates the cytosine at position 967 (m5C967) of 16S rRNA.</text>
</comment>
<dbReference type="InterPro" id="IPR054728">
    <property type="entry name" value="RsmB-like_ferredoxin"/>
</dbReference>
<comment type="similarity">
    <text evidence="3 14">Belongs to the class I-like SAM-binding methyltransferase superfamily. RsmB/NOP family.</text>
</comment>
<comment type="subcellular location">
    <subcellularLocation>
        <location evidence="2">Cytoplasm</location>
    </subcellularLocation>
</comment>
<evidence type="ECO:0000256" key="11">
    <source>
        <dbReference type="ARBA" id="ARBA00030399"/>
    </source>
</evidence>
<dbReference type="PANTHER" id="PTHR22807:SF61">
    <property type="entry name" value="NOL1_NOP2_SUN FAMILY PROTEIN _ ANTITERMINATION NUSB DOMAIN-CONTAINING PROTEIN"/>
    <property type="match status" value="1"/>
</dbReference>
<comment type="caution">
    <text evidence="16">The sequence shown here is derived from an EMBL/GenBank/DDBJ whole genome shotgun (WGS) entry which is preliminary data.</text>
</comment>
<feature type="binding site" evidence="14">
    <location>
        <position position="332"/>
    </location>
    <ligand>
        <name>S-adenosyl-L-methionine</name>
        <dbReference type="ChEBI" id="CHEBI:59789"/>
    </ligand>
</feature>
<feature type="active site" description="Nucleophile" evidence="14">
    <location>
        <position position="385"/>
    </location>
</feature>